<evidence type="ECO:0000313" key="6">
    <source>
        <dbReference type="Proteomes" id="UP000307956"/>
    </source>
</evidence>
<dbReference type="CDD" id="cd06170">
    <property type="entry name" value="LuxR_C_like"/>
    <property type="match status" value="1"/>
</dbReference>
<dbReference type="SMART" id="SM00421">
    <property type="entry name" value="HTH_LUXR"/>
    <property type="match status" value="1"/>
</dbReference>
<protein>
    <submittedName>
        <fullName evidence="5">Helix-turn-helix transcriptional regulator</fullName>
    </submittedName>
</protein>
<dbReference type="InterPro" id="IPR000792">
    <property type="entry name" value="Tscrpt_reg_LuxR_C"/>
</dbReference>
<keyword evidence="2" id="KW-0238">DNA-binding</keyword>
<dbReference type="PRINTS" id="PR00038">
    <property type="entry name" value="HTHLUXR"/>
</dbReference>
<dbReference type="PANTHER" id="PTHR44688">
    <property type="entry name" value="DNA-BINDING TRANSCRIPTIONAL ACTIVATOR DEVR_DOSR"/>
    <property type="match status" value="1"/>
</dbReference>
<dbReference type="RefSeq" id="WP_136386596.1">
    <property type="nucleotide sequence ID" value="NZ_SSOD01000020.1"/>
</dbReference>
<evidence type="ECO:0000313" key="5">
    <source>
        <dbReference type="EMBL" id="THF56502.1"/>
    </source>
</evidence>
<proteinExistence type="predicted"/>
<reference evidence="5 6" key="1">
    <citation type="submission" date="2019-04" db="EMBL/GenBank/DDBJ databases">
        <title>Azoarcus rhizosphaerae sp. nov. isolated from rhizosphere of Ficus religiosa.</title>
        <authorList>
            <person name="Lin S.-Y."/>
            <person name="Hameed A."/>
            <person name="Hsu Y.-H."/>
            <person name="Young C.-C."/>
        </authorList>
    </citation>
    <scope>NUCLEOTIDE SEQUENCE [LARGE SCALE GENOMIC DNA]</scope>
    <source>
        <strain evidence="5 6">CC-YHH848</strain>
    </source>
</reference>
<keyword evidence="1" id="KW-0805">Transcription regulation</keyword>
<feature type="domain" description="HTH luxR-type" evidence="4">
    <location>
        <begin position="139"/>
        <end position="204"/>
    </location>
</feature>
<dbReference type="OrthoDB" id="8533716at2"/>
<comment type="caution">
    <text evidence="5">The sequence shown here is derived from an EMBL/GenBank/DDBJ whole genome shotgun (WGS) entry which is preliminary data.</text>
</comment>
<evidence type="ECO:0000256" key="1">
    <source>
        <dbReference type="ARBA" id="ARBA00023015"/>
    </source>
</evidence>
<keyword evidence="3" id="KW-0804">Transcription</keyword>
<dbReference type="Pfam" id="PF00196">
    <property type="entry name" value="GerE"/>
    <property type="match status" value="1"/>
</dbReference>
<evidence type="ECO:0000256" key="3">
    <source>
        <dbReference type="ARBA" id="ARBA00023163"/>
    </source>
</evidence>
<dbReference type="GO" id="GO:0003677">
    <property type="term" value="F:DNA binding"/>
    <property type="evidence" value="ECO:0007669"/>
    <property type="project" value="UniProtKB-KW"/>
</dbReference>
<organism evidence="5 6">
    <name type="scientific">Pseudothauera rhizosphaerae</name>
    <dbReference type="NCBI Taxonomy" id="2565932"/>
    <lineage>
        <taxon>Bacteria</taxon>
        <taxon>Pseudomonadati</taxon>
        <taxon>Pseudomonadota</taxon>
        <taxon>Betaproteobacteria</taxon>
        <taxon>Rhodocyclales</taxon>
        <taxon>Zoogloeaceae</taxon>
        <taxon>Pseudothauera</taxon>
    </lineage>
</organism>
<dbReference type="PANTHER" id="PTHR44688:SF16">
    <property type="entry name" value="DNA-BINDING TRANSCRIPTIONAL ACTIVATOR DEVR_DOSR"/>
    <property type="match status" value="1"/>
</dbReference>
<dbReference type="GO" id="GO:0006355">
    <property type="term" value="P:regulation of DNA-templated transcription"/>
    <property type="evidence" value="ECO:0007669"/>
    <property type="project" value="InterPro"/>
</dbReference>
<dbReference type="PROSITE" id="PS50043">
    <property type="entry name" value="HTH_LUXR_2"/>
    <property type="match status" value="1"/>
</dbReference>
<dbReference type="InterPro" id="IPR016032">
    <property type="entry name" value="Sig_transdc_resp-reg_C-effctor"/>
</dbReference>
<dbReference type="AlphaFoldDB" id="A0A4S4AC16"/>
<sequence>MATLILTHAHLLEASPATRALATLPATRPSLVAVEAVAGAAEARARLLAHRPETVIVTGHPPDGDVCTAVARTAATETPTRVVYLAACETASGGAVPPRPPGICAILTRENDFEDLLATLLLVLHGGLFPSPPPPVAAVQGERLGLSRRELEVLQGIAAGQTTKHMARALGLSPKTVETYRNRLMQKLGLGCAADLIRFAVRNGLAP</sequence>
<name>A0A4S4AC16_9RHOO</name>
<dbReference type="Gene3D" id="3.40.50.2300">
    <property type="match status" value="1"/>
</dbReference>
<dbReference type="SUPFAM" id="SSF46894">
    <property type="entry name" value="C-terminal effector domain of the bipartite response regulators"/>
    <property type="match status" value="1"/>
</dbReference>
<evidence type="ECO:0000259" key="4">
    <source>
        <dbReference type="PROSITE" id="PS50043"/>
    </source>
</evidence>
<evidence type="ECO:0000256" key="2">
    <source>
        <dbReference type="ARBA" id="ARBA00023125"/>
    </source>
</evidence>
<accession>A0A4S4AC16</accession>
<gene>
    <name evidence="5" type="ORF">E6O51_18995</name>
</gene>
<dbReference type="Proteomes" id="UP000307956">
    <property type="component" value="Unassembled WGS sequence"/>
</dbReference>
<keyword evidence="6" id="KW-1185">Reference proteome</keyword>
<dbReference type="EMBL" id="SSOD01000020">
    <property type="protein sequence ID" value="THF56502.1"/>
    <property type="molecule type" value="Genomic_DNA"/>
</dbReference>